<protein>
    <submittedName>
        <fullName evidence="1">Uncharacterized protein</fullName>
    </submittedName>
</protein>
<sequence>MLKAGFAEKWRKLSGEDKWNSLLEPLDLDLRRYLIFYGERIQATYDAFILDRRSRYVGACKFSQKQFFSHLGLDKGNPIKYRVIRYIYATSTSPNAPQSFLLKSLAKDPWLGQSNWMGYIAVSTEKSKDLLGRRDIVVSWRGTIQISEWIENFDFPLMLASNVFPTSKCALVHSGFLSIYTSSNANSRYNKTSARDQVLSTIKQLVEKYKNEETSITVLGHSLGGALATLTGGDIAVNGYNKPTSQPNKSIPVTVFAYGNPMVGNICLRELLHKQENLHILRTVNIIDFIQLLPPFIGYEHIGRKLVIDTRKSRYLKPVESYAKRHNMEVSYLHGLAGSQGVDKEFKFEVARDLALINKRSNLLRDEYLIPEHWWTQQNKGMVQLPNGSWKLNELKGYTPHDDDIEHDDEDDDEDKDDDDDKDEDEDRIQLSRLHV</sequence>
<keyword evidence="2" id="KW-1185">Reference proteome</keyword>
<dbReference type="EMBL" id="CM042010">
    <property type="protein sequence ID" value="KAI3780490.1"/>
    <property type="molecule type" value="Genomic_DNA"/>
</dbReference>
<reference evidence="1 2" key="2">
    <citation type="journal article" date="2022" name="Mol. Ecol. Resour.">
        <title>The genomes of chicory, endive, great burdock and yacon provide insights into Asteraceae paleo-polyploidization history and plant inulin production.</title>
        <authorList>
            <person name="Fan W."/>
            <person name="Wang S."/>
            <person name="Wang H."/>
            <person name="Wang A."/>
            <person name="Jiang F."/>
            <person name="Liu H."/>
            <person name="Zhao H."/>
            <person name="Xu D."/>
            <person name="Zhang Y."/>
        </authorList>
    </citation>
    <scope>NUCLEOTIDE SEQUENCE [LARGE SCALE GENOMIC DNA]</scope>
    <source>
        <strain evidence="2">cv. Punajuju</strain>
        <tissue evidence="1">Leaves</tissue>
    </source>
</reference>
<comment type="caution">
    <text evidence="1">The sequence shown here is derived from an EMBL/GenBank/DDBJ whole genome shotgun (WGS) entry which is preliminary data.</text>
</comment>
<gene>
    <name evidence="1" type="ORF">L2E82_10471</name>
</gene>
<evidence type="ECO:0000313" key="1">
    <source>
        <dbReference type="EMBL" id="KAI3780490.1"/>
    </source>
</evidence>
<proteinExistence type="predicted"/>
<evidence type="ECO:0000313" key="2">
    <source>
        <dbReference type="Proteomes" id="UP001055811"/>
    </source>
</evidence>
<accession>A0ACB9GBN2</accession>
<dbReference type="Proteomes" id="UP001055811">
    <property type="component" value="Linkage Group LG02"/>
</dbReference>
<organism evidence="1 2">
    <name type="scientific">Cichorium intybus</name>
    <name type="common">Chicory</name>
    <dbReference type="NCBI Taxonomy" id="13427"/>
    <lineage>
        <taxon>Eukaryota</taxon>
        <taxon>Viridiplantae</taxon>
        <taxon>Streptophyta</taxon>
        <taxon>Embryophyta</taxon>
        <taxon>Tracheophyta</taxon>
        <taxon>Spermatophyta</taxon>
        <taxon>Magnoliopsida</taxon>
        <taxon>eudicotyledons</taxon>
        <taxon>Gunneridae</taxon>
        <taxon>Pentapetalae</taxon>
        <taxon>asterids</taxon>
        <taxon>campanulids</taxon>
        <taxon>Asterales</taxon>
        <taxon>Asteraceae</taxon>
        <taxon>Cichorioideae</taxon>
        <taxon>Cichorieae</taxon>
        <taxon>Cichoriinae</taxon>
        <taxon>Cichorium</taxon>
    </lineage>
</organism>
<reference evidence="2" key="1">
    <citation type="journal article" date="2022" name="Mol. Ecol. Resour.">
        <title>The genomes of chicory, endive, great burdock and yacon provide insights into Asteraceae palaeo-polyploidization history and plant inulin production.</title>
        <authorList>
            <person name="Fan W."/>
            <person name="Wang S."/>
            <person name="Wang H."/>
            <person name="Wang A."/>
            <person name="Jiang F."/>
            <person name="Liu H."/>
            <person name="Zhao H."/>
            <person name="Xu D."/>
            <person name="Zhang Y."/>
        </authorList>
    </citation>
    <scope>NUCLEOTIDE SEQUENCE [LARGE SCALE GENOMIC DNA]</scope>
    <source>
        <strain evidence="2">cv. Punajuju</strain>
    </source>
</reference>
<name>A0ACB9GBN2_CICIN</name>